<dbReference type="RefSeq" id="WP_083118660.1">
    <property type="nucleotide sequence ID" value="NZ_JACKUO010000028.1"/>
</dbReference>
<organism evidence="1 2">
    <name type="scientific">Mycolicibacterium rhodesiae</name>
    <name type="common">Mycobacterium rhodesiae</name>
    <dbReference type="NCBI Taxonomy" id="36814"/>
    <lineage>
        <taxon>Bacteria</taxon>
        <taxon>Bacillati</taxon>
        <taxon>Actinomycetota</taxon>
        <taxon>Actinomycetes</taxon>
        <taxon>Mycobacteriales</taxon>
        <taxon>Mycobacteriaceae</taxon>
        <taxon>Mycolicibacterium</taxon>
    </lineage>
</organism>
<reference evidence="1 2" key="1">
    <citation type="submission" date="2016-12" db="EMBL/GenBank/DDBJ databases">
        <title>The new phylogeny of genus Mycobacterium.</title>
        <authorList>
            <person name="Tortoli E."/>
            <person name="Trovato A."/>
            <person name="Cirillo D.M."/>
        </authorList>
    </citation>
    <scope>NUCLEOTIDE SEQUENCE [LARGE SCALE GENOMIC DNA]</scope>
    <source>
        <strain evidence="1 2">DSM 44223</strain>
    </source>
</reference>
<accession>A0A1X0IZD1</accession>
<dbReference type="AlphaFoldDB" id="A0A1X0IZD1"/>
<dbReference type="EMBL" id="MVIH01000004">
    <property type="protein sequence ID" value="ORB53963.1"/>
    <property type="molecule type" value="Genomic_DNA"/>
</dbReference>
<dbReference type="OrthoDB" id="4626597at2"/>
<keyword evidence="2" id="KW-1185">Reference proteome</keyword>
<evidence type="ECO:0000313" key="2">
    <source>
        <dbReference type="Proteomes" id="UP000192534"/>
    </source>
</evidence>
<sequence>MAPIVDVDTIQGKGTEMILREQAPRSSVAAVAALSVVAAMSLTTLATGPVSSTMSARLTALPAEVSSAIHDVLTAAHTAVHTDRSDVAADRQAIRVTRRDAAHAIGSSVLAGAVGEGQIVAITEAARSAIHDEHQAIGVSRDDIRQTRQSAAADIRDIITVSHDGGTVEDVRAILDTAKKDNAMTRSAIVADAQENAAVRRTVASENVAVRQSARAGDISKQEAAQQISAHRESGHTEIAGNRVAMAGSHQQITATRRQAARDVAAAVHNGRTEN</sequence>
<comment type="caution">
    <text evidence="1">The sequence shown here is derived from an EMBL/GenBank/DDBJ whole genome shotgun (WGS) entry which is preliminary data.</text>
</comment>
<evidence type="ECO:0000313" key="1">
    <source>
        <dbReference type="EMBL" id="ORB53963.1"/>
    </source>
</evidence>
<name>A0A1X0IZD1_MYCRH</name>
<dbReference type="Proteomes" id="UP000192534">
    <property type="component" value="Unassembled WGS sequence"/>
</dbReference>
<proteinExistence type="predicted"/>
<protein>
    <submittedName>
        <fullName evidence="1">Uncharacterized protein</fullName>
    </submittedName>
</protein>
<gene>
    <name evidence="1" type="ORF">BST42_11315</name>
</gene>